<dbReference type="GO" id="GO:0008270">
    <property type="term" value="F:zinc ion binding"/>
    <property type="evidence" value="ECO:0007669"/>
    <property type="project" value="UniProtKB-KW"/>
</dbReference>
<dbReference type="SUPFAM" id="SSF57716">
    <property type="entry name" value="Glucocorticoid receptor-like (DNA-binding domain)"/>
    <property type="match status" value="1"/>
</dbReference>
<evidence type="ECO:0000313" key="6">
    <source>
        <dbReference type="EMBL" id="GEJ59157.1"/>
    </source>
</evidence>
<evidence type="ECO:0000256" key="1">
    <source>
        <dbReference type="ARBA" id="ARBA00022723"/>
    </source>
</evidence>
<proteinExistence type="predicted"/>
<dbReference type="EMBL" id="BJTG01000011">
    <property type="protein sequence ID" value="GEJ59157.1"/>
    <property type="molecule type" value="Genomic_DNA"/>
</dbReference>
<keyword evidence="2" id="KW-0863">Zinc-finger</keyword>
<dbReference type="RefSeq" id="WP_176068400.1">
    <property type="nucleotide sequence ID" value="NZ_BJTG01000011.1"/>
</dbReference>
<dbReference type="AlphaFoldDB" id="A0A7I9VT87"/>
<dbReference type="Gene3D" id="1.20.120.910">
    <property type="entry name" value="DksA, coiled-coil domain"/>
    <property type="match status" value="1"/>
</dbReference>
<evidence type="ECO:0000313" key="7">
    <source>
        <dbReference type="Proteomes" id="UP000503640"/>
    </source>
</evidence>
<keyword evidence="7" id="KW-1185">Reference proteome</keyword>
<dbReference type="PANTHER" id="PTHR33823:SF4">
    <property type="entry name" value="GENERAL STRESS PROTEIN 16O"/>
    <property type="match status" value="1"/>
</dbReference>
<comment type="caution">
    <text evidence="6">The sequence shown here is derived from an EMBL/GenBank/DDBJ whole genome shotgun (WGS) entry which is preliminary data.</text>
</comment>
<organism evidence="6 7">
    <name type="scientific">Anaeromyxobacter diazotrophicus</name>
    <dbReference type="NCBI Taxonomy" id="2590199"/>
    <lineage>
        <taxon>Bacteria</taxon>
        <taxon>Pseudomonadati</taxon>
        <taxon>Myxococcota</taxon>
        <taxon>Myxococcia</taxon>
        <taxon>Myxococcales</taxon>
        <taxon>Cystobacterineae</taxon>
        <taxon>Anaeromyxobacteraceae</taxon>
        <taxon>Anaeromyxobacter</taxon>
    </lineage>
</organism>
<keyword evidence="1" id="KW-0479">Metal-binding</keyword>
<name>A0A7I9VT87_9BACT</name>
<dbReference type="PROSITE" id="PS51128">
    <property type="entry name" value="ZF_DKSA_2"/>
    <property type="match status" value="1"/>
</dbReference>
<accession>A0A7I9VT87</accession>
<evidence type="ECO:0000259" key="5">
    <source>
        <dbReference type="Pfam" id="PF01258"/>
    </source>
</evidence>
<dbReference type="Pfam" id="PF01258">
    <property type="entry name" value="zf-dskA_traR"/>
    <property type="match status" value="1"/>
</dbReference>
<gene>
    <name evidence="6" type="ORF">AMYX_38980</name>
</gene>
<sequence>MSRIEAEARNLLLKRRESLCRGPMESQRGDPTSSWRDWESQVEPIAEPARRELADIEEALRRIEEGSYGRCVACGGPMGLQRIRAIPEARYCVTCSGHRDLG</sequence>
<reference evidence="7" key="1">
    <citation type="journal article" date="2020" name="Appl. Environ. Microbiol.">
        <title>Diazotrophic Anaeromyxobacter Isolates from Soils.</title>
        <authorList>
            <person name="Masuda Y."/>
            <person name="Yamanaka H."/>
            <person name="Xu Z.X."/>
            <person name="Shiratori Y."/>
            <person name="Aono T."/>
            <person name="Amachi S."/>
            <person name="Senoo K."/>
            <person name="Itoh H."/>
        </authorList>
    </citation>
    <scope>NUCLEOTIDE SEQUENCE [LARGE SCALE GENOMIC DNA]</scope>
    <source>
        <strain evidence="7">R267</strain>
    </source>
</reference>
<evidence type="ECO:0000256" key="2">
    <source>
        <dbReference type="ARBA" id="ARBA00022771"/>
    </source>
</evidence>
<dbReference type="Proteomes" id="UP000503640">
    <property type="component" value="Unassembled WGS sequence"/>
</dbReference>
<dbReference type="PANTHER" id="PTHR33823">
    <property type="entry name" value="RNA POLYMERASE-BINDING TRANSCRIPTION FACTOR DKSA-RELATED"/>
    <property type="match status" value="1"/>
</dbReference>
<protein>
    <recommendedName>
        <fullName evidence="5">Zinc finger DksA/TraR C4-type domain-containing protein</fullName>
    </recommendedName>
</protein>
<evidence type="ECO:0000256" key="4">
    <source>
        <dbReference type="PROSITE-ProRule" id="PRU00510"/>
    </source>
</evidence>
<dbReference type="InterPro" id="IPR000962">
    <property type="entry name" value="Znf_DskA_TraR"/>
</dbReference>
<feature type="domain" description="Zinc finger DksA/TraR C4-type" evidence="5">
    <location>
        <begin position="66"/>
        <end position="95"/>
    </location>
</feature>
<evidence type="ECO:0000256" key="3">
    <source>
        <dbReference type="ARBA" id="ARBA00022833"/>
    </source>
</evidence>
<feature type="zinc finger region" description="dksA C4-type" evidence="4">
    <location>
        <begin position="71"/>
        <end position="95"/>
    </location>
</feature>
<keyword evidence="3" id="KW-0862">Zinc</keyword>